<keyword evidence="7" id="KW-0119">Carbohydrate metabolism</keyword>
<evidence type="ECO:0000256" key="6">
    <source>
        <dbReference type="ARBA" id="ARBA00022801"/>
    </source>
</evidence>
<dbReference type="InterPro" id="IPR017853">
    <property type="entry name" value="GH"/>
</dbReference>
<evidence type="ECO:0000256" key="1">
    <source>
        <dbReference type="ARBA" id="ARBA00000681"/>
    </source>
</evidence>
<comment type="catalytic activity">
    <reaction evidence="1">
        <text>Endohydrolysis of (1-&gt;4)-beta-D-xylosidic linkages in xylans.</text>
        <dbReference type="EC" id="3.2.1.8"/>
    </reaction>
</comment>
<evidence type="ECO:0000256" key="4">
    <source>
        <dbReference type="ARBA" id="ARBA00022651"/>
    </source>
</evidence>
<dbReference type="EMBL" id="MW124418">
    <property type="protein sequence ID" value="QQZ02676.1"/>
    <property type="molecule type" value="Genomic_DNA"/>
</dbReference>
<protein>
    <recommendedName>
        <fullName evidence="3">endo-1,4-beta-xylanase</fullName>
        <ecNumber evidence="3">3.2.1.8</ecNumber>
    </recommendedName>
</protein>
<dbReference type="PANTHER" id="PTHR31490">
    <property type="entry name" value="GLYCOSYL HYDROLASE"/>
    <property type="match status" value="1"/>
</dbReference>
<keyword evidence="8 11" id="KW-0326">Glycosidase</keyword>
<evidence type="ECO:0000256" key="9">
    <source>
        <dbReference type="ARBA" id="ARBA00023326"/>
    </source>
</evidence>
<keyword evidence="6 11" id="KW-0378">Hydrolase</keyword>
<dbReference type="SMART" id="SM00633">
    <property type="entry name" value="Glyco_10"/>
    <property type="match status" value="1"/>
</dbReference>
<dbReference type="Pfam" id="PF00331">
    <property type="entry name" value="Glyco_hydro_10"/>
    <property type="match status" value="1"/>
</dbReference>
<dbReference type="GO" id="GO:0045493">
    <property type="term" value="P:xylan catabolic process"/>
    <property type="evidence" value="ECO:0007669"/>
    <property type="project" value="UniProtKB-KW"/>
</dbReference>
<dbReference type="PANTHER" id="PTHR31490:SF88">
    <property type="entry name" value="BETA-XYLANASE"/>
    <property type="match status" value="1"/>
</dbReference>
<evidence type="ECO:0000256" key="3">
    <source>
        <dbReference type="ARBA" id="ARBA00012590"/>
    </source>
</evidence>
<keyword evidence="5" id="KW-0732">Signal</keyword>
<dbReference type="EC" id="3.2.1.8" evidence="3"/>
<dbReference type="PROSITE" id="PS51760">
    <property type="entry name" value="GH10_2"/>
    <property type="match status" value="1"/>
</dbReference>
<keyword evidence="4 11" id="KW-0858">Xylan degradation</keyword>
<organism evidence="11">
    <name type="scientific">uncultured microorganism</name>
    <dbReference type="NCBI Taxonomy" id="358574"/>
    <lineage>
        <taxon>unclassified sequences</taxon>
        <taxon>environmental samples</taxon>
    </lineage>
</organism>
<evidence type="ECO:0000313" key="11">
    <source>
        <dbReference type="EMBL" id="QQZ02676.1"/>
    </source>
</evidence>
<name>A0A7U1GJU9_9ZZZZ</name>
<dbReference type="PRINTS" id="PR00134">
    <property type="entry name" value="GLHYDRLASE10"/>
</dbReference>
<keyword evidence="9" id="KW-0624">Polysaccharide degradation</keyword>
<dbReference type="Gene3D" id="3.20.20.80">
    <property type="entry name" value="Glycosidases"/>
    <property type="match status" value="1"/>
</dbReference>
<evidence type="ECO:0000256" key="5">
    <source>
        <dbReference type="ARBA" id="ARBA00022729"/>
    </source>
</evidence>
<evidence type="ECO:0000256" key="2">
    <source>
        <dbReference type="ARBA" id="ARBA00007495"/>
    </source>
</evidence>
<dbReference type="GO" id="GO:0031176">
    <property type="term" value="F:endo-1,4-beta-xylanase activity"/>
    <property type="evidence" value="ECO:0007669"/>
    <property type="project" value="UniProtKB-EC"/>
</dbReference>
<dbReference type="AlphaFoldDB" id="A0A7U1GJU9"/>
<dbReference type="InterPro" id="IPR044846">
    <property type="entry name" value="GH10"/>
</dbReference>
<dbReference type="SUPFAM" id="SSF51445">
    <property type="entry name" value="(Trans)glycosidases"/>
    <property type="match status" value="1"/>
</dbReference>
<accession>A0A7U1GJU9</accession>
<sequence length="474" mass="53806">MSFEQSSSKKGFVLPNFIVRTCCLLFIALFVSTSVFGGNVLPEVDTSLFEERIENDRKIPISISIVDEQGRPVSKAFLTAKQLSHEFYFGNAPEYLLYAYAQSSYNRGRRFGTRPLPEEDLAEYMRLYLELFNFATLPSFYWADYESTQGRLRLVDASKKIAEWLKENGVPVKGHTLVWGNPPSVGVPGWVERMGKLEQWSEVRDLLFKRVAREVEEFKDLVQYWDVVNEPIVQNWFDSLGTDYIAQSYRIVKETDPDAITVLNEYGVLVNTGTRRAFISRARQLINEGVQIDAIGAEAHIFTAQDLLGQLGSLESIYLAIDELAQLGKPVHISEFQIPLPAVIDAFKVSISEAEEIQAEIAKIFYKVFFSHPAVEVITYWNFYRAWQSGSGFLRDDLSIKPLFYELKNLIHGEWKTDMKIDVGSSGEVAFKGFAGNYEITVATDGFSKTFSLDVGGKKENNFVLVIGKEQEVR</sequence>
<dbReference type="InterPro" id="IPR001000">
    <property type="entry name" value="GH10_dom"/>
</dbReference>
<evidence type="ECO:0000256" key="7">
    <source>
        <dbReference type="ARBA" id="ARBA00023277"/>
    </source>
</evidence>
<evidence type="ECO:0000256" key="8">
    <source>
        <dbReference type="ARBA" id="ARBA00023295"/>
    </source>
</evidence>
<feature type="domain" description="GH10" evidence="10">
    <location>
        <begin position="118"/>
        <end position="410"/>
    </location>
</feature>
<evidence type="ECO:0000259" key="10">
    <source>
        <dbReference type="PROSITE" id="PS51760"/>
    </source>
</evidence>
<reference evidence="11" key="1">
    <citation type="journal article" date="2021" name="AMB Express">
        <title>Characterization of efficient xylanases from industrial-scale pulp and paper wastewater treatment microbiota.</title>
        <authorList>
            <person name="Wang J."/>
            <person name="Liang J."/>
            <person name="Li Y."/>
            <person name="Tian L."/>
            <person name="Wei Y."/>
        </authorList>
    </citation>
    <scope>NUCLEOTIDE SEQUENCE</scope>
</reference>
<comment type="similarity">
    <text evidence="2">Belongs to the glycosyl hydrolase 10 (cellulase F) family.</text>
</comment>
<proteinExistence type="inferred from homology"/>